<name>A0A1G9MN66_9ACTN</name>
<keyword evidence="3" id="KW-1185">Reference proteome</keyword>
<organism evidence="2 3">
    <name type="scientific">Glycomyces sambucus</name>
    <dbReference type="NCBI Taxonomy" id="380244"/>
    <lineage>
        <taxon>Bacteria</taxon>
        <taxon>Bacillati</taxon>
        <taxon>Actinomycetota</taxon>
        <taxon>Actinomycetes</taxon>
        <taxon>Glycomycetales</taxon>
        <taxon>Glycomycetaceae</taxon>
        <taxon>Glycomyces</taxon>
    </lineage>
</organism>
<sequence>MRGVESGIVIQTIAEFFFVEKHPDERKLQVTASGPSLPVGPAPRPAQDASTRTSPTNRSGALKCGYAPSVPYTAHAAPGTRAASHAA</sequence>
<feature type="region of interest" description="Disordered" evidence="1">
    <location>
        <begin position="29"/>
        <end position="64"/>
    </location>
</feature>
<feature type="compositionally biased region" description="Polar residues" evidence="1">
    <location>
        <begin position="48"/>
        <end position="59"/>
    </location>
</feature>
<evidence type="ECO:0000313" key="2">
    <source>
        <dbReference type="EMBL" id="SDL75095.1"/>
    </source>
</evidence>
<proteinExistence type="predicted"/>
<dbReference type="AlphaFoldDB" id="A0A1G9MN66"/>
<dbReference type="Proteomes" id="UP000198662">
    <property type="component" value="Unassembled WGS sequence"/>
</dbReference>
<gene>
    <name evidence="2" type="ORF">SAMN05216298_5051</name>
</gene>
<dbReference type="EMBL" id="FNGF01000009">
    <property type="protein sequence ID" value="SDL75095.1"/>
    <property type="molecule type" value="Genomic_DNA"/>
</dbReference>
<accession>A0A1G9MN66</accession>
<evidence type="ECO:0000313" key="3">
    <source>
        <dbReference type="Proteomes" id="UP000198662"/>
    </source>
</evidence>
<reference evidence="3" key="1">
    <citation type="submission" date="2016-10" db="EMBL/GenBank/DDBJ databases">
        <authorList>
            <person name="Varghese N."/>
            <person name="Submissions S."/>
        </authorList>
    </citation>
    <scope>NUCLEOTIDE SEQUENCE [LARGE SCALE GENOMIC DNA]</scope>
    <source>
        <strain evidence="3">CGMCC 4.3147</strain>
    </source>
</reference>
<protein>
    <submittedName>
        <fullName evidence="2">Uncharacterized protein</fullName>
    </submittedName>
</protein>
<evidence type="ECO:0000256" key="1">
    <source>
        <dbReference type="SAM" id="MobiDB-lite"/>
    </source>
</evidence>